<dbReference type="PANTHER" id="PTHR34796">
    <property type="entry name" value="EXPRESSED PROTEIN"/>
    <property type="match status" value="1"/>
</dbReference>
<keyword evidence="2" id="KW-1185">Reference proteome</keyword>
<name>A0ABW4JGF2_9BACL</name>
<organism evidence="1 2">
    <name type="scientific">Alicyclobacillus fodiniaquatilis</name>
    <dbReference type="NCBI Taxonomy" id="1661150"/>
    <lineage>
        <taxon>Bacteria</taxon>
        <taxon>Bacillati</taxon>
        <taxon>Bacillota</taxon>
        <taxon>Bacilli</taxon>
        <taxon>Bacillales</taxon>
        <taxon>Alicyclobacillaceae</taxon>
        <taxon>Alicyclobacillus</taxon>
    </lineage>
</organism>
<protein>
    <submittedName>
        <fullName evidence="1">DUF309 domain-containing protein</fullName>
    </submittedName>
</protein>
<gene>
    <name evidence="1" type="ORF">ACFSB2_12385</name>
</gene>
<accession>A0ABW4JGF2</accession>
<evidence type="ECO:0000313" key="2">
    <source>
        <dbReference type="Proteomes" id="UP001597079"/>
    </source>
</evidence>
<dbReference type="PANTHER" id="PTHR34796:SF1">
    <property type="entry name" value="EXPRESSED PROTEIN"/>
    <property type="match status" value="1"/>
</dbReference>
<sequence length="165" mass="19151">MALTMTDVLRLAACAPKKGGWNALDDRLISYLYYFNIEQDYFECHEYAEHLWFALQRPVVLKGLIQAAVCLYHLNNGNVRGGYSMWQRAKRYMEAACPVYQGIDLAKLIRDIDETYSLVPQAWYTKRVSPREIAQLRLPTVKIQIVDEEILALLPNWKPTPLEKD</sequence>
<comment type="caution">
    <text evidence="1">The sequence shown here is derived from an EMBL/GenBank/DDBJ whole genome shotgun (WGS) entry which is preliminary data.</text>
</comment>
<dbReference type="InterPro" id="IPR023203">
    <property type="entry name" value="TTHA0068_sf"/>
</dbReference>
<dbReference type="EMBL" id="JBHUCX010000028">
    <property type="protein sequence ID" value="MFD1675491.1"/>
    <property type="molecule type" value="Genomic_DNA"/>
</dbReference>
<dbReference type="InterPro" id="IPR005500">
    <property type="entry name" value="DUF309"/>
</dbReference>
<dbReference type="SUPFAM" id="SSF140663">
    <property type="entry name" value="TTHA0068-like"/>
    <property type="match status" value="1"/>
</dbReference>
<evidence type="ECO:0000313" key="1">
    <source>
        <dbReference type="EMBL" id="MFD1675491.1"/>
    </source>
</evidence>
<reference evidence="2" key="1">
    <citation type="journal article" date="2019" name="Int. J. Syst. Evol. Microbiol.">
        <title>The Global Catalogue of Microorganisms (GCM) 10K type strain sequencing project: providing services to taxonomists for standard genome sequencing and annotation.</title>
        <authorList>
            <consortium name="The Broad Institute Genomics Platform"/>
            <consortium name="The Broad Institute Genome Sequencing Center for Infectious Disease"/>
            <person name="Wu L."/>
            <person name="Ma J."/>
        </authorList>
    </citation>
    <scope>NUCLEOTIDE SEQUENCE [LARGE SCALE GENOMIC DNA]</scope>
    <source>
        <strain evidence="2">CGMCC 1.12286</strain>
    </source>
</reference>
<proteinExistence type="predicted"/>
<dbReference type="Gene3D" id="1.10.3450.10">
    <property type="entry name" value="TTHA0068-like"/>
    <property type="match status" value="1"/>
</dbReference>
<dbReference type="RefSeq" id="WP_377943362.1">
    <property type="nucleotide sequence ID" value="NZ_JBHUCX010000028.1"/>
</dbReference>
<dbReference type="Proteomes" id="UP001597079">
    <property type="component" value="Unassembled WGS sequence"/>
</dbReference>
<dbReference type="Pfam" id="PF03745">
    <property type="entry name" value="DUF309"/>
    <property type="match status" value="1"/>
</dbReference>